<dbReference type="GO" id="GO:0005694">
    <property type="term" value="C:chromosome"/>
    <property type="evidence" value="ECO:0007669"/>
    <property type="project" value="InterPro"/>
</dbReference>
<geneLocation type="plasmid" evidence="3">
    <name>pfdu301a</name>
</geneLocation>
<evidence type="ECO:0000313" key="2">
    <source>
        <dbReference type="EMBL" id="QJX79992.1"/>
    </source>
</evidence>
<dbReference type="Proteomes" id="UP000501076">
    <property type="component" value="Plasmid pFDU301A"/>
</dbReference>
<gene>
    <name evidence="2" type="ORF">FDZ14_28220</name>
</gene>
<evidence type="ECO:0000259" key="1">
    <source>
        <dbReference type="Pfam" id="PF09983"/>
    </source>
</evidence>
<organism evidence="2 3">
    <name type="scientific">Priestia megaterium</name>
    <name type="common">Bacillus megaterium</name>
    <dbReference type="NCBI Taxonomy" id="1404"/>
    <lineage>
        <taxon>Bacteria</taxon>
        <taxon>Bacillati</taxon>
        <taxon>Bacillota</taxon>
        <taxon>Bacilli</taxon>
        <taxon>Bacillales</taxon>
        <taxon>Bacillaceae</taxon>
        <taxon>Priestia</taxon>
    </lineage>
</organism>
<sequence length="388" mass="45437">MQNPIEEHLNVLVNDISISLDTGKQTRIDIYDLEHSLKKSFNNQERYRENGGYAVFANALLALKKQGLITELGSAKSNNRIPPLKESYWINGSKKVEEINVDAFIMEMSDLLDLSYYKTNKKQLTRQECLKIKKIYHFIKNKEKSCCVMREERSLMLFYDLDTGSIEPEKFLSSTAGETLLKRLSLSVEDLHCRVIRESFTFWKDEDADFKAINNVLIVEGLATYNTFKSLMSKEQWYWSNKPELLIFGGGKKIISSFESIQTLFGQRKDMIIRYFGDLDPEGYSIYSFLKERYLEYNIALDVDCYRFLLLVGKDYTKDILTQQLHLEASYKQVLDELSQRIPESESALQKLWNNKLRIAQEALNLEVIEKWNEVSLYAFQRNNRRNE</sequence>
<dbReference type="Pfam" id="PF09983">
    <property type="entry name" value="JetD_C"/>
    <property type="match status" value="1"/>
</dbReference>
<dbReference type="GO" id="GO:0003677">
    <property type="term" value="F:DNA binding"/>
    <property type="evidence" value="ECO:0007669"/>
    <property type="project" value="InterPro"/>
</dbReference>
<dbReference type="InterPro" id="IPR036078">
    <property type="entry name" value="Spo11/TopoVI_A_sf"/>
</dbReference>
<protein>
    <recommendedName>
        <fullName evidence="1">Wadjet protein JetD C-terminal domain-containing protein</fullName>
    </recommendedName>
</protein>
<name>A0A6M6DYY4_PRIMG</name>
<keyword evidence="2" id="KW-0614">Plasmid</keyword>
<proteinExistence type="predicted"/>
<evidence type="ECO:0000313" key="3">
    <source>
        <dbReference type="Proteomes" id="UP000501076"/>
    </source>
</evidence>
<dbReference type="SUPFAM" id="SSF56726">
    <property type="entry name" value="DNA topoisomerase IV, alpha subunit"/>
    <property type="match status" value="1"/>
</dbReference>
<dbReference type="RefSeq" id="WP_171777975.1">
    <property type="nucleotide sequence ID" value="NZ_CP045273.1"/>
</dbReference>
<dbReference type="EMBL" id="CP045273">
    <property type="protein sequence ID" value="QJX79992.1"/>
    <property type="molecule type" value="Genomic_DNA"/>
</dbReference>
<dbReference type="InterPro" id="IPR024534">
    <property type="entry name" value="JetD_C"/>
</dbReference>
<reference evidence="2 3" key="1">
    <citation type="submission" date="2019-10" db="EMBL/GenBank/DDBJ databases">
        <title>Complete genome sequences for adaption low water activity.</title>
        <authorList>
            <person name="Zhao L."/>
            <person name="Zhong J."/>
        </authorList>
    </citation>
    <scope>NUCLEOTIDE SEQUENCE [LARGE SCALE GENOMIC DNA]</scope>
    <source>
        <strain evidence="2 3">FDU301</strain>
        <plasmid evidence="3">pfdu301a</plasmid>
    </source>
</reference>
<feature type="domain" description="Wadjet protein JetD C-terminal" evidence="1">
    <location>
        <begin position="212"/>
        <end position="372"/>
    </location>
</feature>
<dbReference type="AlphaFoldDB" id="A0A6M6DYY4"/>
<accession>A0A6M6DYY4</accession>